<evidence type="ECO:0000313" key="3">
    <source>
        <dbReference type="Proteomes" id="UP001177744"/>
    </source>
</evidence>
<gene>
    <name evidence="2" type="ORF">QTO34_001253</name>
</gene>
<sequence length="57" mass="5749">MSRYSLDPSAPAFSHRGSVPPAPSLYCKRQNSGAPPGAAAAAPAPAPCPPEAPRHQG</sequence>
<evidence type="ECO:0000256" key="1">
    <source>
        <dbReference type="SAM" id="MobiDB-lite"/>
    </source>
</evidence>
<keyword evidence="3" id="KW-1185">Reference proteome</keyword>
<protein>
    <submittedName>
        <fullName evidence="2">Uncharacterized protein</fullName>
    </submittedName>
</protein>
<feature type="compositionally biased region" description="Low complexity" evidence="1">
    <location>
        <begin position="34"/>
        <end position="43"/>
    </location>
</feature>
<organism evidence="2 3">
    <name type="scientific">Cnephaeus nilssonii</name>
    <name type="common">Northern bat</name>
    <name type="synonym">Eptesicus nilssonii</name>
    <dbReference type="NCBI Taxonomy" id="3371016"/>
    <lineage>
        <taxon>Eukaryota</taxon>
        <taxon>Metazoa</taxon>
        <taxon>Chordata</taxon>
        <taxon>Craniata</taxon>
        <taxon>Vertebrata</taxon>
        <taxon>Euteleostomi</taxon>
        <taxon>Mammalia</taxon>
        <taxon>Eutheria</taxon>
        <taxon>Laurasiatheria</taxon>
        <taxon>Chiroptera</taxon>
        <taxon>Yangochiroptera</taxon>
        <taxon>Vespertilionidae</taxon>
        <taxon>Cnephaeus</taxon>
    </lineage>
</organism>
<dbReference type="AlphaFoldDB" id="A0AA40LNG1"/>
<dbReference type="Proteomes" id="UP001177744">
    <property type="component" value="Unassembled WGS sequence"/>
</dbReference>
<proteinExistence type="predicted"/>
<comment type="caution">
    <text evidence="2">The sequence shown here is derived from an EMBL/GenBank/DDBJ whole genome shotgun (WGS) entry which is preliminary data.</text>
</comment>
<feature type="region of interest" description="Disordered" evidence="1">
    <location>
        <begin position="1"/>
        <end position="57"/>
    </location>
</feature>
<dbReference type="EMBL" id="JAULJE010000010">
    <property type="protein sequence ID" value="KAK1338143.1"/>
    <property type="molecule type" value="Genomic_DNA"/>
</dbReference>
<accession>A0AA40LNG1</accession>
<evidence type="ECO:0000313" key="2">
    <source>
        <dbReference type="EMBL" id="KAK1338143.1"/>
    </source>
</evidence>
<name>A0AA40LNG1_CNENI</name>
<reference evidence="2" key="1">
    <citation type="submission" date="2023-06" db="EMBL/GenBank/DDBJ databases">
        <title>Reference genome for the Northern bat (Eptesicus nilssonii), a most northern bat species.</title>
        <authorList>
            <person name="Laine V.N."/>
            <person name="Pulliainen A.T."/>
            <person name="Lilley T.M."/>
        </authorList>
    </citation>
    <scope>NUCLEOTIDE SEQUENCE</scope>
    <source>
        <strain evidence="2">BLF_Eptnil</strain>
        <tissue evidence="2">Kidney</tissue>
    </source>
</reference>